<sequence length="61" mass="6439">MNTSIHSAAPHQLPIFITAPGFTDVLMVVMGVVLIITVLAVGNSAYTRQTEDDASAEGNPR</sequence>
<reference evidence="2 3" key="1">
    <citation type="submission" date="2020-07" db="EMBL/GenBank/DDBJ databases">
        <title>Bradyrhizobium diversity isolated from nodules of indigenous legumes of Western Australia.</title>
        <authorList>
            <person name="Klepa M.S."/>
        </authorList>
    </citation>
    <scope>NUCLEOTIDE SEQUENCE [LARGE SCALE GENOMIC DNA]</scope>
    <source>
        <strain evidence="2 3">CNPSo 4010</strain>
    </source>
</reference>
<organism evidence="2 3">
    <name type="scientific">Bradyrhizobium agreste</name>
    <dbReference type="NCBI Taxonomy" id="2751811"/>
    <lineage>
        <taxon>Bacteria</taxon>
        <taxon>Pseudomonadati</taxon>
        <taxon>Pseudomonadota</taxon>
        <taxon>Alphaproteobacteria</taxon>
        <taxon>Hyphomicrobiales</taxon>
        <taxon>Nitrobacteraceae</taxon>
        <taxon>Bradyrhizobium</taxon>
    </lineage>
</organism>
<evidence type="ECO:0000313" key="3">
    <source>
        <dbReference type="Proteomes" id="UP000807370"/>
    </source>
</evidence>
<protein>
    <submittedName>
        <fullName evidence="2">Uncharacterized protein</fullName>
    </submittedName>
</protein>
<evidence type="ECO:0000313" key="2">
    <source>
        <dbReference type="EMBL" id="MBH5399241.1"/>
    </source>
</evidence>
<dbReference type="EMBL" id="JACCHP010000009">
    <property type="protein sequence ID" value="MBH5399241.1"/>
    <property type="molecule type" value="Genomic_DNA"/>
</dbReference>
<name>A0ABS0PPW1_9BRAD</name>
<comment type="caution">
    <text evidence="2">The sequence shown here is derived from an EMBL/GenBank/DDBJ whole genome shotgun (WGS) entry which is preliminary data.</text>
</comment>
<keyword evidence="3" id="KW-1185">Reference proteome</keyword>
<accession>A0ABS0PPW1</accession>
<gene>
    <name evidence="2" type="ORF">HZZ13_15855</name>
</gene>
<dbReference type="RefSeq" id="WP_197960491.1">
    <property type="nucleotide sequence ID" value="NZ_JACCHP010000009.1"/>
</dbReference>
<keyword evidence="1" id="KW-0472">Membrane</keyword>
<dbReference type="Proteomes" id="UP000807370">
    <property type="component" value="Unassembled WGS sequence"/>
</dbReference>
<proteinExistence type="predicted"/>
<feature type="transmembrane region" description="Helical" evidence="1">
    <location>
        <begin position="15"/>
        <end position="41"/>
    </location>
</feature>
<keyword evidence="1" id="KW-0812">Transmembrane</keyword>
<evidence type="ECO:0000256" key="1">
    <source>
        <dbReference type="SAM" id="Phobius"/>
    </source>
</evidence>
<keyword evidence="1" id="KW-1133">Transmembrane helix</keyword>